<sequence length="173" mass="19430">MGYVVTTNVIARTKSHRAFLTFVYQQYLSARWFLAIEQVPKSQMPNIPKHQSPARMTIAAALASKPVVGASMKIMEGLATSSTAIVSRLRCSVDRPKPVCKRLLFKREKTGTFSRTVPDRKYRGALRNTDKLKMPKKPNRKLLKEHQSYAIGSLPSRLDDTTDIINDANIGLL</sequence>
<comment type="caution">
    <text evidence="1">The sequence shown here is derived from an EMBL/GenBank/DDBJ whole genome shotgun (WGS) entry which is preliminary data.</text>
</comment>
<dbReference type="AlphaFoldDB" id="A0AA88VAZ4"/>
<proteinExistence type="predicted"/>
<reference evidence="1" key="1">
    <citation type="submission" date="2022-12" db="EMBL/GenBank/DDBJ databases">
        <title>Draft genome assemblies for two species of Escallonia (Escalloniales).</title>
        <authorList>
            <person name="Chanderbali A."/>
            <person name="Dervinis C."/>
            <person name="Anghel I."/>
            <person name="Soltis D."/>
            <person name="Soltis P."/>
            <person name="Zapata F."/>
        </authorList>
    </citation>
    <scope>NUCLEOTIDE SEQUENCE</scope>
    <source>
        <strain evidence="1">UCBG64.0493</strain>
        <tissue evidence="1">Leaf</tissue>
    </source>
</reference>
<organism evidence="1 2">
    <name type="scientific">Escallonia herrerae</name>
    <dbReference type="NCBI Taxonomy" id="1293975"/>
    <lineage>
        <taxon>Eukaryota</taxon>
        <taxon>Viridiplantae</taxon>
        <taxon>Streptophyta</taxon>
        <taxon>Embryophyta</taxon>
        <taxon>Tracheophyta</taxon>
        <taxon>Spermatophyta</taxon>
        <taxon>Magnoliopsida</taxon>
        <taxon>eudicotyledons</taxon>
        <taxon>Gunneridae</taxon>
        <taxon>Pentapetalae</taxon>
        <taxon>asterids</taxon>
        <taxon>campanulids</taxon>
        <taxon>Escalloniales</taxon>
        <taxon>Escalloniaceae</taxon>
        <taxon>Escallonia</taxon>
    </lineage>
</organism>
<keyword evidence="2" id="KW-1185">Reference proteome</keyword>
<evidence type="ECO:0000313" key="1">
    <source>
        <dbReference type="EMBL" id="KAK3005014.1"/>
    </source>
</evidence>
<evidence type="ECO:0000313" key="2">
    <source>
        <dbReference type="Proteomes" id="UP001188597"/>
    </source>
</evidence>
<name>A0AA88VAZ4_9ASTE</name>
<dbReference type="EMBL" id="JAVXUP010002180">
    <property type="protein sequence ID" value="KAK3005014.1"/>
    <property type="molecule type" value="Genomic_DNA"/>
</dbReference>
<gene>
    <name evidence="1" type="ORF">RJ639_016131</name>
</gene>
<dbReference type="Proteomes" id="UP001188597">
    <property type="component" value="Unassembled WGS sequence"/>
</dbReference>
<protein>
    <submittedName>
        <fullName evidence="1">Uncharacterized protein</fullName>
    </submittedName>
</protein>
<accession>A0AA88VAZ4</accession>